<feature type="region of interest" description="Disordered" evidence="3">
    <location>
        <begin position="431"/>
        <end position="450"/>
    </location>
</feature>
<feature type="compositionally biased region" description="Polar residues" evidence="3">
    <location>
        <begin position="344"/>
        <end position="361"/>
    </location>
</feature>
<dbReference type="OMA" id="ICCRARF"/>
<dbReference type="EnsemblMetazoa" id="XM_038204169.1">
    <property type="protein sequence ID" value="XP_038060097.1"/>
    <property type="gene ID" value="LOC119731141"/>
</dbReference>
<dbReference type="Pfam" id="PF25390">
    <property type="entry name" value="WD40_RLD"/>
    <property type="match status" value="1"/>
</dbReference>
<protein>
    <recommendedName>
        <fullName evidence="4">RCC1-like domain-containing protein</fullName>
    </recommendedName>
</protein>
<dbReference type="InterPro" id="IPR051625">
    <property type="entry name" value="Signaling_Regulatory_Domain"/>
</dbReference>
<dbReference type="InterPro" id="IPR058923">
    <property type="entry name" value="RCC1-like_dom"/>
</dbReference>
<evidence type="ECO:0000259" key="4">
    <source>
        <dbReference type="Pfam" id="PF25390"/>
    </source>
</evidence>
<dbReference type="PROSITE" id="PS50012">
    <property type="entry name" value="RCC1_3"/>
    <property type="match status" value="6"/>
</dbReference>
<dbReference type="PRINTS" id="PR00633">
    <property type="entry name" value="RCCNDNSATION"/>
</dbReference>
<dbReference type="Proteomes" id="UP000887568">
    <property type="component" value="Unplaced"/>
</dbReference>
<name>A0A914A8K5_PATMI</name>
<feature type="region of interest" description="Disordered" evidence="3">
    <location>
        <begin position="344"/>
        <end position="424"/>
    </location>
</feature>
<evidence type="ECO:0000256" key="3">
    <source>
        <dbReference type="SAM" id="MobiDB-lite"/>
    </source>
</evidence>
<keyword evidence="1" id="KW-0677">Repeat</keyword>
<feature type="domain" description="RCC1-like" evidence="4">
    <location>
        <begin position="3"/>
        <end position="351"/>
    </location>
</feature>
<dbReference type="GeneID" id="119731141"/>
<dbReference type="PROSITE" id="PS00626">
    <property type="entry name" value="RCC1_2"/>
    <property type="match status" value="2"/>
</dbReference>
<dbReference type="OrthoDB" id="8068875at2759"/>
<dbReference type="PANTHER" id="PTHR22872:SF9">
    <property type="entry name" value="X-LINKED RETINITIS PIGMENTOSA GTPASE REGULATOR"/>
    <property type="match status" value="1"/>
</dbReference>
<dbReference type="SUPFAM" id="SSF50985">
    <property type="entry name" value="RCC1/BLIP-II"/>
    <property type="match status" value="1"/>
</dbReference>
<dbReference type="RefSeq" id="XP_038060098.1">
    <property type="nucleotide sequence ID" value="XM_038204170.1"/>
</dbReference>
<sequence length="596" mass="64959">MFMYCWGAKCHGQLGLDDRTAGTSDTDTDEPDSNKGDLVSTPLEVRFFRRRDVCAVACGLRHSVFLLKDGTVYTCGSNDKGQLGHEMHGRIPGQVKALETCVIRHVACGEAFTVVTAENGTVLSWGDDSCGQCGCGSEDREPKRTPRFLKRLSMHHVVQVACGGAHCVALTKGGRLFVWGDNTYGQLGLGHTSVKYVEKPTEITSLHGLPVMRVAGGGAHTFVVSVSGTVFGWGRNHCGQLGVSDTKDRSQPTLLKSLRTQKVKFIACGKNHTAALTADGGVFTFGAAADRQLGHSSSSNEINPRKVFELMGSEVTQIACGRCHTLAFIPKTGRVLSLGLLSHQQSTTRPAYRRSMSTPINISGPWAEGASTQNNLPNETPKHHKSTEQSPSEQNRKKLKEFQSNVDDEHGVLELESDLNEEVSIPEVVSAGEDSAEEMETDDIANHEVDTDFGRLRRGLRTRTTGETQDETKEERRVREIFSGGDHCFLAATFAKASEDVVDHREIPIDNHIATIDAVFMDTLEAASSTESLSEPVMSSIEEVFSSAACLNASFLKTNDEHFGSSRQNHGMDLDAAREQFRRLAGKEAVVRYVSI</sequence>
<dbReference type="EnsemblMetazoa" id="XM_038204170.1">
    <property type="protein sequence ID" value="XP_038060098.1"/>
    <property type="gene ID" value="LOC119731141"/>
</dbReference>
<dbReference type="AlphaFoldDB" id="A0A914A8K5"/>
<dbReference type="Gene3D" id="2.130.10.30">
    <property type="entry name" value="Regulator of chromosome condensation 1/beta-lactamase-inhibitor protein II"/>
    <property type="match status" value="2"/>
</dbReference>
<dbReference type="RefSeq" id="XP_038060097.1">
    <property type="nucleotide sequence ID" value="XM_038204169.1"/>
</dbReference>
<proteinExistence type="predicted"/>
<feature type="repeat" description="RCC1" evidence="2">
    <location>
        <begin position="280"/>
        <end position="331"/>
    </location>
</feature>
<feature type="repeat" description="RCC1" evidence="2">
    <location>
        <begin position="1"/>
        <end position="69"/>
    </location>
</feature>
<accession>A0A914A8K5</accession>
<feature type="repeat" description="RCC1" evidence="2">
    <location>
        <begin position="228"/>
        <end position="279"/>
    </location>
</feature>
<dbReference type="InterPro" id="IPR000408">
    <property type="entry name" value="Reg_chr_condens"/>
</dbReference>
<organism evidence="5 6">
    <name type="scientific">Patiria miniata</name>
    <name type="common">Bat star</name>
    <name type="synonym">Asterina miniata</name>
    <dbReference type="NCBI Taxonomy" id="46514"/>
    <lineage>
        <taxon>Eukaryota</taxon>
        <taxon>Metazoa</taxon>
        <taxon>Echinodermata</taxon>
        <taxon>Eleutherozoa</taxon>
        <taxon>Asterozoa</taxon>
        <taxon>Asteroidea</taxon>
        <taxon>Valvatacea</taxon>
        <taxon>Valvatida</taxon>
        <taxon>Asterinidae</taxon>
        <taxon>Patiria</taxon>
    </lineage>
</organism>
<dbReference type="PANTHER" id="PTHR22872">
    <property type="entry name" value="BTK-BINDING PROTEIN-RELATED"/>
    <property type="match status" value="1"/>
</dbReference>
<feature type="repeat" description="RCC1" evidence="2">
    <location>
        <begin position="120"/>
        <end position="173"/>
    </location>
</feature>
<evidence type="ECO:0000313" key="6">
    <source>
        <dbReference type="Proteomes" id="UP000887568"/>
    </source>
</evidence>
<dbReference type="InterPro" id="IPR009091">
    <property type="entry name" value="RCC1/BLIP-II"/>
</dbReference>
<reference evidence="5" key="1">
    <citation type="submission" date="2022-11" db="UniProtKB">
        <authorList>
            <consortium name="EnsemblMetazoa"/>
        </authorList>
    </citation>
    <scope>IDENTIFICATION</scope>
</reference>
<evidence type="ECO:0000256" key="1">
    <source>
        <dbReference type="ARBA" id="ARBA00022737"/>
    </source>
</evidence>
<feature type="repeat" description="RCC1" evidence="2">
    <location>
        <begin position="174"/>
        <end position="227"/>
    </location>
</feature>
<feature type="compositionally biased region" description="Acidic residues" evidence="3">
    <location>
        <begin position="434"/>
        <end position="443"/>
    </location>
</feature>
<feature type="repeat" description="RCC1" evidence="2">
    <location>
        <begin position="70"/>
        <end position="119"/>
    </location>
</feature>
<keyword evidence="6" id="KW-1185">Reference proteome</keyword>
<evidence type="ECO:0000256" key="2">
    <source>
        <dbReference type="PROSITE-ProRule" id="PRU00235"/>
    </source>
</evidence>
<evidence type="ECO:0000313" key="5">
    <source>
        <dbReference type="EnsemblMetazoa" id="XP_038060098.1"/>
    </source>
</evidence>